<dbReference type="GO" id="GO:0044010">
    <property type="term" value="P:single-species biofilm formation"/>
    <property type="evidence" value="ECO:0007669"/>
    <property type="project" value="InterPro"/>
</dbReference>
<dbReference type="Pfam" id="PF04221">
    <property type="entry name" value="RelB"/>
    <property type="match status" value="1"/>
</dbReference>
<name>A0A1W1WP34_SULTA</name>
<dbReference type="PANTHER" id="PTHR38781">
    <property type="entry name" value="ANTITOXIN DINJ-RELATED"/>
    <property type="match status" value="1"/>
</dbReference>
<dbReference type="GO" id="GO:0015643">
    <property type="term" value="F:toxic substance binding"/>
    <property type="evidence" value="ECO:0007669"/>
    <property type="project" value="InterPro"/>
</dbReference>
<reference evidence="4" key="1">
    <citation type="submission" date="2017-04" db="EMBL/GenBank/DDBJ databases">
        <authorList>
            <person name="Varghese N."/>
            <person name="Submissions S."/>
        </authorList>
    </citation>
    <scope>NUCLEOTIDE SEQUENCE [LARGE SCALE GENOMIC DNA]</scope>
    <source>
        <strain evidence="4">DSM 9293</strain>
    </source>
</reference>
<evidence type="ECO:0000256" key="1">
    <source>
        <dbReference type="ARBA" id="ARBA00010562"/>
    </source>
</evidence>
<dbReference type="InterPro" id="IPR026262">
    <property type="entry name" value="DinJ"/>
</dbReference>
<dbReference type="EMBL" id="FWWY01000002">
    <property type="protein sequence ID" value="SMC08067.1"/>
    <property type="molecule type" value="Genomic_DNA"/>
</dbReference>
<protein>
    <submittedName>
        <fullName evidence="3">DNA-damage-inducible protein J</fullName>
    </submittedName>
</protein>
<dbReference type="GO" id="GO:0000987">
    <property type="term" value="F:cis-regulatory region sequence-specific DNA binding"/>
    <property type="evidence" value="ECO:0007669"/>
    <property type="project" value="InterPro"/>
</dbReference>
<dbReference type="PIRSF" id="PIRSF003108">
    <property type="entry name" value="DinJ"/>
    <property type="match status" value="1"/>
</dbReference>
<keyword evidence="4" id="KW-1185">Reference proteome</keyword>
<comment type="similarity">
    <text evidence="1">Belongs to the RelB/DinJ antitoxin family.</text>
</comment>
<organism evidence="3 4">
    <name type="scientific">Sulfobacillus thermosulfidooxidans (strain DSM 9293 / VKM B-1269 / AT-1)</name>
    <dbReference type="NCBI Taxonomy" id="929705"/>
    <lineage>
        <taxon>Bacteria</taxon>
        <taxon>Bacillati</taxon>
        <taxon>Bacillota</taxon>
        <taxon>Clostridia</taxon>
        <taxon>Eubacteriales</taxon>
        <taxon>Clostridiales Family XVII. Incertae Sedis</taxon>
        <taxon>Sulfobacillus</taxon>
    </lineage>
</organism>
<dbReference type="AlphaFoldDB" id="A0A1W1WP34"/>
<dbReference type="GO" id="GO:0006355">
    <property type="term" value="P:regulation of DNA-templated transcription"/>
    <property type="evidence" value="ECO:0007669"/>
    <property type="project" value="InterPro"/>
</dbReference>
<dbReference type="PANTHER" id="PTHR38781:SF1">
    <property type="entry name" value="ANTITOXIN DINJ-RELATED"/>
    <property type="match status" value="1"/>
</dbReference>
<dbReference type="RefSeq" id="WP_084662097.1">
    <property type="nucleotide sequence ID" value="NZ_FWWY01000002.1"/>
</dbReference>
<dbReference type="InterPro" id="IPR013321">
    <property type="entry name" value="Arc_rbn_hlx_hlx"/>
</dbReference>
<dbReference type="Proteomes" id="UP000192660">
    <property type="component" value="Unassembled WGS sequence"/>
</dbReference>
<dbReference type="NCBIfam" id="TIGR02384">
    <property type="entry name" value="RelB_DinJ"/>
    <property type="match status" value="1"/>
</dbReference>
<evidence type="ECO:0000313" key="4">
    <source>
        <dbReference type="Proteomes" id="UP000192660"/>
    </source>
</evidence>
<dbReference type="InterPro" id="IPR007337">
    <property type="entry name" value="RelB/DinJ"/>
</dbReference>
<accession>A0A1W1WP34</accession>
<evidence type="ECO:0000313" key="3">
    <source>
        <dbReference type="EMBL" id="SMC08067.1"/>
    </source>
</evidence>
<evidence type="ECO:0000256" key="2">
    <source>
        <dbReference type="ARBA" id="ARBA00022649"/>
    </source>
</evidence>
<proteinExistence type="inferred from homology"/>
<dbReference type="OrthoDB" id="9804867at2"/>
<keyword evidence="2" id="KW-1277">Toxin-antitoxin system</keyword>
<dbReference type="GO" id="GO:0006351">
    <property type="term" value="P:DNA-templated transcription"/>
    <property type="evidence" value="ECO:0007669"/>
    <property type="project" value="TreeGrafter"/>
</dbReference>
<sequence length="85" mass="9513">MKANAIVRARIPAETKDKALAVLEKMGLTASDLIRLTFLRVAEEERLPFAVEVPNKTTREALDEVETGGGHSFQELDDLFQQFPQ</sequence>
<dbReference type="Gene3D" id="1.10.1220.10">
    <property type="entry name" value="Met repressor-like"/>
    <property type="match status" value="1"/>
</dbReference>
<gene>
    <name evidence="3" type="ORF">SAMN00768000_3628</name>
</gene>